<evidence type="ECO:0000256" key="7">
    <source>
        <dbReference type="SAM" id="Phobius"/>
    </source>
</evidence>
<evidence type="ECO:0000256" key="4">
    <source>
        <dbReference type="ARBA" id="ARBA00022692"/>
    </source>
</evidence>
<feature type="transmembrane region" description="Helical" evidence="7">
    <location>
        <begin position="155"/>
        <end position="177"/>
    </location>
</feature>
<organism evidence="9 10">
    <name type="scientific">Fodinicola feengrottensis</name>
    <dbReference type="NCBI Taxonomy" id="435914"/>
    <lineage>
        <taxon>Bacteria</taxon>
        <taxon>Bacillati</taxon>
        <taxon>Actinomycetota</taxon>
        <taxon>Actinomycetes</taxon>
        <taxon>Mycobacteriales</taxon>
        <taxon>Fodinicola</taxon>
    </lineage>
</organism>
<dbReference type="InterPro" id="IPR036259">
    <property type="entry name" value="MFS_trans_sf"/>
</dbReference>
<feature type="transmembrane region" description="Helical" evidence="7">
    <location>
        <begin position="126"/>
        <end position="143"/>
    </location>
</feature>
<keyword evidence="6 7" id="KW-0472">Membrane</keyword>
<keyword evidence="5 7" id="KW-1133">Transmembrane helix</keyword>
<comment type="subcellular location">
    <subcellularLocation>
        <location evidence="1">Cell membrane</location>
        <topology evidence="1">Multi-pass membrane protein</topology>
    </subcellularLocation>
</comment>
<feature type="transmembrane region" description="Helical" evidence="7">
    <location>
        <begin position="31"/>
        <end position="51"/>
    </location>
</feature>
<dbReference type="PROSITE" id="PS00217">
    <property type="entry name" value="SUGAR_TRANSPORT_2"/>
    <property type="match status" value="1"/>
</dbReference>
<protein>
    <submittedName>
        <fullName evidence="9">MFS transporter</fullName>
    </submittedName>
</protein>
<feature type="transmembrane region" description="Helical" evidence="7">
    <location>
        <begin position="57"/>
        <end position="77"/>
    </location>
</feature>
<keyword evidence="2" id="KW-0813">Transport</keyword>
<dbReference type="EMBL" id="BAAANY010000005">
    <property type="protein sequence ID" value="GAA1665094.1"/>
    <property type="molecule type" value="Genomic_DNA"/>
</dbReference>
<accession>A0ABP4RZU1</accession>
<feature type="transmembrane region" description="Helical" evidence="7">
    <location>
        <begin position="378"/>
        <end position="400"/>
    </location>
</feature>
<dbReference type="PANTHER" id="PTHR43045:SF1">
    <property type="entry name" value="SHIKIMATE TRANSPORTER"/>
    <property type="match status" value="1"/>
</dbReference>
<dbReference type="PROSITE" id="PS50850">
    <property type="entry name" value="MFS"/>
    <property type="match status" value="1"/>
</dbReference>
<dbReference type="InterPro" id="IPR005829">
    <property type="entry name" value="Sugar_transporter_CS"/>
</dbReference>
<dbReference type="InterPro" id="IPR020846">
    <property type="entry name" value="MFS_dom"/>
</dbReference>
<feature type="transmembrane region" description="Helical" evidence="7">
    <location>
        <begin position="189"/>
        <end position="210"/>
    </location>
</feature>
<sequence length="451" mass="46772">MATTTIAEKPRSLGKLMAAGLIGSSIEWYDFFIYGTAAALVFGKLFFPYASPLVGTLLAFSTFWAGFIARPIGGLIFGHIGDRIGRKPALVACLAITGCATFLIGLLPTAATIGALAPVLLVSLRFLQGIAVGGQWGGVTLLLTESASSRNRGLAGSFCQMGVPIGVILGNVAFLVASASMSATSFGSWGWRVPFLFSALLFPVLAFIQLRFEDTPAFKELQAQRAASPSAAAKSPLLAVIRQHWRPILFGAGLLFACNSIFYVSISGLLDYGTRALHLDRNGLLLIVLISSAVNVGIIMLSGKLSDRLGRRPLILVGAVILTLWAFPMFWLVDTASLGLILVAVTVGGFGSSLIYGPLAAYLSELFRPEVRYSGASLAYQLASILVSGGTPFLMTALLAATGTSASVSAFLALMALCTLGSALLLPETIGAKASTAAAAAAAAATPAPSA</sequence>
<evidence type="ECO:0000259" key="8">
    <source>
        <dbReference type="PROSITE" id="PS50850"/>
    </source>
</evidence>
<reference evidence="10" key="1">
    <citation type="journal article" date="2019" name="Int. J. Syst. Evol. Microbiol.">
        <title>The Global Catalogue of Microorganisms (GCM) 10K type strain sequencing project: providing services to taxonomists for standard genome sequencing and annotation.</title>
        <authorList>
            <consortium name="The Broad Institute Genomics Platform"/>
            <consortium name="The Broad Institute Genome Sequencing Center for Infectious Disease"/>
            <person name="Wu L."/>
            <person name="Ma J."/>
        </authorList>
    </citation>
    <scope>NUCLEOTIDE SEQUENCE [LARGE SCALE GENOMIC DNA]</scope>
    <source>
        <strain evidence="10">JCM 14718</strain>
    </source>
</reference>
<feature type="transmembrane region" description="Helical" evidence="7">
    <location>
        <begin position="314"/>
        <end position="332"/>
    </location>
</feature>
<feature type="transmembrane region" description="Helical" evidence="7">
    <location>
        <begin position="282"/>
        <end position="302"/>
    </location>
</feature>
<feature type="domain" description="Major facilitator superfamily (MFS) profile" evidence="8">
    <location>
        <begin position="16"/>
        <end position="430"/>
    </location>
</feature>
<dbReference type="SUPFAM" id="SSF103473">
    <property type="entry name" value="MFS general substrate transporter"/>
    <property type="match status" value="1"/>
</dbReference>
<feature type="transmembrane region" description="Helical" evidence="7">
    <location>
        <begin position="248"/>
        <end position="270"/>
    </location>
</feature>
<keyword evidence="3" id="KW-1003">Cell membrane</keyword>
<evidence type="ECO:0000313" key="9">
    <source>
        <dbReference type="EMBL" id="GAA1665094.1"/>
    </source>
</evidence>
<dbReference type="PROSITE" id="PS00216">
    <property type="entry name" value="SUGAR_TRANSPORT_1"/>
    <property type="match status" value="1"/>
</dbReference>
<keyword evidence="10" id="KW-1185">Reference proteome</keyword>
<comment type="caution">
    <text evidence="9">The sequence shown here is derived from an EMBL/GenBank/DDBJ whole genome shotgun (WGS) entry which is preliminary data.</text>
</comment>
<dbReference type="PANTHER" id="PTHR43045">
    <property type="entry name" value="SHIKIMATE TRANSPORTER"/>
    <property type="match status" value="1"/>
</dbReference>
<evidence type="ECO:0000256" key="3">
    <source>
        <dbReference type="ARBA" id="ARBA00022475"/>
    </source>
</evidence>
<proteinExistence type="predicted"/>
<dbReference type="Gene3D" id="1.20.1250.20">
    <property type="entry name" value="MFS general substrate transporter like domains"/>
    <property type="match status" value="2"/>
</dbReference>
<evidence type="ECO:0000256" key="2">
    <source>
        <dbReference type="ARBA" id="ARBA00022448"/>
    </source>
</evidence>
<dbReference type="Pfam" id="PF07690">
    <property type="entry name" value="MFS_1"/>
    <property type="match status" value="1"/>
</dbReference>
<keyword evidence="4 7" id="KW-0812">Transmembrane</keyword>
<feature type="transmembrane region" description="Helical" evidence="7">
    <location>
        <begin position="89"/>
        <end position="120"/>
    </location>
</feature>
<evidence type="ECO:0000256" key="6">
    <source>
        <dbReference type="ARBA" id="ARBA00023136"/>
    </source>
</evidence>
<gene>
    <name evidence="9" type="ORF">GCM10009765_13330</name>
</gene>
<dbReference type="Proteomes" id="UP001500618">
    <property type="component" value="Unassembled WGS sequence"/>
</dbReference>
<dbReference type="RefSeq" id="WP_344308102.1">
    <property type="nucleotide sequence ID" value="NZ_BAAANY010000005.1"/>
</dbReference>
<dbReference type="InterPro" id="IPR011701">
    <property type="entry name" value="MFS"/>
</dbReference>
<dbReference type="CDD" id="cd17369">
    <property type="entry name" value="MFS_ShiA_like"/>
    <property type="match status" value="1"/>
</dbReference>
<feature type="transmembrane region" description="Helical" evidence="7">
    <location>
        <begin position="338"/>
        <end position="357"/>
    </location>
</feature>
<name>A0ABP4RZU1_9ACTN</name>
<evidence type="ECO:0000313" key="10">
    <source>
        <dbReference type="Proteomes" id="UP001500618"/>
    </source>
</evidence>
<feature type="transmembrane region" description="Helical" evidence="7">
    <location>
        <begin position="406"/>
        <end position="426"/>
    </location>
</feature>
<evidence type="ECO:0000256" key="1">
    <source>
        <dbReference type="ARBA" id="ARBA00004651"/>
    </source>
</evidence>
<evidence type="ECO:0000256" key="5">
    <source>
        <dbReference type="ARBA" id="ARBA00022989"/>
    </source>
</evidence>